<name>A0A9P5Y2N0_9AGAR</name>
<protein>
    <submittedName>
        <fullName evidence="1">Uncharacterized protein</fullName>
    </submittedName>
</protein>
<reference evidence="1" key="1">
    <citation type="submission" date="2020-11" db="EMBL/GenBank/DDBJ databases">
        <authorList>
            <consortium name="DOE Joint Genome Institute"/>
            <person name="Ahrendt S."/>
            <person name="Riley R."/>
            <person name="Andreopoulos W."/>
            <person name="Labutti K."/>
            <person name="Pangilinan J."/>
            <person name="Ruiz-Duenas F.J."/>
            <person name="Barrasa J.M."/>
            <person name="Sanchez-Garcia M."/>
            <person name="Camarero S."/>
            <person name="Miyauchi S."/>
            <person name="Serrano A."/>
            <person name="Linde D."/>
            <person name="Babiker R."/>
            <person name="Drula E."/>
            <person name="Ayuso-Fernandez I."/>
            <person name="Pacheco R."/>
            <person name="Padilla G."/>
            <person name="Ferreira P."/>
            <person name="Barriuso J."/>
            <person name="Kellner H."/>
            <person name="Castanera R."/>
            <person name="Alfaro M."/>
            <person name="Ramirez L."/>
            <person name="Pisabarro A.G."/>
            <person name="Kuo A."/>
            <person name="Tritt A."/>
            <person name="Lipzen A."/>
            <person name="He G."/>
            <person name="Yan M."/>
            <person name="Ng V."/>
            <person name="Cullen D."/>
            <person name="Martin F."/>
            <person name="Rosso M.-N."/>
            <person name="Henrissat B."/>
            <person name="Hibbett D."/>
            <person name="Martinez A.T."/>
            <person name="Grigoriev I.V."/>
        </authorList>
    </citation>
    <scope>NUCLEOTIDE SEQUENCE</scope>
    <source>
        <strain evidence="1">CBS 247.69</strain>
    </source>
</reference>
<proteinExistence type="predicted"/>
<dbReference type="Proteomes" id="UP000807353">
    <property type="component" value="Unassembled WGS sequence"/>
</dbReference>
<evidence type="ECO:0000313" key="1">
    <source>
        <dbReference type="EMBL" id="KAF9460201.1"/>
    </source>
</evidence>
<gene>
    <name evidence="1" type="ORF">BDZ94DRAFT_1266621</name>
</gene>
<dbReference type="OrthoDB" id="2940308at2759"/>
<accession>A0A9P5Y2N0</accession>
<keyword evidence="2" id="KW-1185">Reference proteome</keyword>
<comment type="caution">
    <text evidence="1">The sequence shown here is derived from an EMBL/GenBank/DDBJ whole genome shotgun (WGS) entry which is preliminary data.</text>
</comment>
<organism evidence="1 2">
    <name type="scientific">Collybia nuda</name>
    <dbReference type="NCBI Taxonomy" id="64659"/>
    <lineage>
        <taxon>Eukaryota</taxon>
        <taxon>Fungi</taxon>
        <taxon>Dikarya</taxon>
        <taxon>Basidiomycota</taxon>
        <taxon>Agaricomycotina</taxon>
        <taxon>Agaricomycetes</taxon>
        <taxon>Agaricomycetidae</taxon>
        <taxon>Agaricales</taxon>
        <taxon>Tricholomatineae</taxon>
        <taxon>Clitocybaceae</taxon>
        <taxon>Collybia</taxon>
    </lineage>
</organism>
<sequence>MVWTYRAEFVPPPAGLCLNPRYFIEHQSLGYQLLPPRAPQIRSIPLSPDTRAMETRSLFPLAITADLSHVTSLLSTFKIPSSTTIHIHDTTAHIGDIRAYPGAQTAFEIVHFVQRTACGPLDLETYQSLSLRTKAAIEDAFVRRMTQTIGPRVAHQLWSLFMGGHDHPSGPCGADLLLGNTNIWSLDAVPGSGMCCLHVA</sequence>
<dbReference type="AlphaFoldDB" id="A0A9P5Y2N0"/>
<evidence type="ECO:0000313" key="2">
    <source>
        <dbReference type="Proteomes" id="UP000807353"/>
    </source>
</evidence>
<dbReference type="EMBL" id="MU150303">
    <property type="protein sequence ID" value="KAF9460201.1"/>
    <property type="molecule type" value="Genomic_DNA"/>
</dbReference>